<protein>
    <submittedName>
        <fullName evidence="5">Glycosyltransferase</fullName>
        <ecNumber evidence="5">2.4.-.-</ecNumber>
    </submittedName>
</protein>
<dbReference type="InterPro" id="IPR029044">
    <property type="entry name" value="Nucleotide-diphossugar_trans"/>
</dbReference>
<geneLocation type="plasmid" evidence="5">
    <name>unnamed1</name>
</geneLocation>
<evidence type="ECO:0000259" key="4">
    <source>
        <dbReference type="Pfam" id="PF00535"/>
    </source>
</evidence>
<keyword evidence="5" id="KW-0614">Plasmid</keyword>
<dbReference type="RefSeq" id="WP_353475849.1">
    <property type="nucleotide sequence ID" value="NZ_CP123386.1"/>
</dbReference>
<dbReference type="Gene3D" id="3.90.550.10">
    <property type="entry name" value="Spore Coat Polysaccharide Biosynthesis Protein SpsA, Chain A"/>
    <property type="match status" value="1"/>
</dbReference>
<dbReference type="EMBL" id="CP123386">
    <property type="protein sequence ID" value="XCC96958.1"/>
    <property type="molecule type" value="Genomic_DNA"/>
</dbReference>
<dbReference type="GO" id="GO:0016757">
    <property type="term" value="F:glycosyltransferase activity"/>
    <property type="evidence" value="ECO:0007669"/>
    <property type="project" value="UniProtKB-KW"/>
</dbReference>
<dbReference type="Pfam" id="PF00535">
    <property type="entry name" value="Glycos_transf_2"/>
    <property type="match status" value="1"/>
</dbReference>
<dbReference type="InterPro" id="IPR001173">
    <property type="entry name" value="Glyco_trans_2-like"/>
</dbReference>
<comment type="similarity">
    <text evidence="1">Belongs to the glycosyltransferase 2 family.</text>
</comment>
<sequence>MSTHDLPLSQDRAGPEGVATPAAAVIIPHYNDAARLGRCLDALARNPRPLPVEILVVDNGSTESLEPLAARHPEVRFVTEPGRGAATARNSGVAVSSAPRLFFLDADCIPAEDWLATAFRRIEGAQIVGGAVRIFDETPPPRSGAQAFETVFAFQQESYVRDHGFAVTANLLTWRDVFEDTGPLVNGLAEDKEWCLRARARGYRITYAADLVVAHPSRADWPALRRKWLRLTREGFALTGAGQGGHLSWLARAGLVLLSPFGHLPKVLLSPRLSSGAERLRASQTLFRLRFARAGWMLRQALGRPLDEA</sequence>
<evidence type="ECO:0000313" key="5">
    <source>
        <dbReference type="EMBL" id="XCC96958.1"/>
    </source>
</evidence>
<evidence type="ECO:0000256" key="1">
    <source>
        <dbReference type="ARBA" id="ARBA00006739"/>
    </source>
</evidence>
<feature type="domain" description="Glycosyltransferase 2-like" evidence="4">
    <location>
        <begin position="25"/>
        <end position="178"/>
    </location>
</feature>
<accession>A0AAU8ARE2</accession>
<dbReference type="EC" id="2.4.-.-" evidence="5"/>
<name>A0AAU8ARE2_9RHOB</name>
<keyword evidence="3 5" id="KW-0808">Transferase</keyword>
<organism evidence="5">
    <name type="scientific">Alloyangia sp. H15</name>
    <dbReference type="NCBI Taxonomy" id="3029062"/>
    <lineage>
        <taxon>Bacteria</taxon>
        <taxon>Pseudomonadati</taxon>
        <taxon>Pseudomonadota</taxon>
        <taxon>Alphaproteobacteria</taxon>
        <taxon>Rhodobacterales</taxon>
        <taxon>Roseobacteraceae</taxon>
        <taxon>Alloyangia</taxon>
    </lineage>
</organism>
<keyword evidence="2 5" id="KW-0328">Glycosyltransferase</keyword>
<reference evidence="5" key="1">
    <citation type="submission" date="2023-02" db="EMBL/GenBank/DDBJ databases">
        <title>Description and genomic characterization of Salipiger bruguierae sp. nov., isolated from the sediment of mangrove plant Bruguiera sexangula.</title>
        <authorList>
            <person name="Long M."/>
        </authorList>
    </citation>
    <scope>NUCLEOTIDE SEQUENCE</scope>
    <source>
        <strain evidence="5">H15</strain>
        <plasmid evidence="5">unnamed1</plasmid>
    </source>
</reference>
<dbReference type="SUPFAM" id="SSF53448">
    <property type="entry name" value="Nucleotide-diphospho-sugar transferases"/>
    <property type="match status" value="1"/>
</dbReference>
<dbReference type="PANTHER" id="PTHR43179">
    <property type="entry name" value="RHAMNOSYLTRANSFERASE WBBL"/>
    <property type="match status" value="1"/>
</dbReference>
<dbReference type="PANTHER" id="PTHR43179:SF12">
    <property type="entry name" value="GALACTOFURANOSYLTRANSFERASE GLFT2"/>
    <property type="match status" value="1"/>
</dbReference>
<proteinExistence type="inferred from homology"/>
<evidence type="ECO:0000256" key="2">
    <source>
        <dbReference type="ARBA" id="ARBA00022676"/>
    </source>
</evidence>
<gene>
    <name evidence="5" type="ORF">PVT71_22995</name>
</gene>
<dbReference type="AlphaFoldDB" id="A0AAU8ARE2"/>
<evidence type="ECO:0000256" key="3">
    <source>
        <dbReference type="ARBA" id="ARBA00022679"/>
    </source>
</evidence>